<dbReference type="SUPFAM" id="SSF52172">
    <property type="entry name" value="CheY-like"/>
    <property type="match status" value="1"/>
</dbReference>
<name>A0A4R1BPT8_9BACT</name>
<evidence type="ECO:0000313" key="4">
    <source>
        <dbReference type="Proteomes" id="UP000295334"/>
    </source>
</evidence>
<evidence type="ECO:0000259" key="2">
    <source>
        <dbReference type="PROSITE" id="PS50110"/>
    </source>
</evidence>
<dbReference type="GO" id="GO:0000160">
    <property type="term" value="P:phosphorelay signal transduction system"/>
    <property type="evidence" value="ECO:0007669"/>
    <property type="project" value="InterPro"/>
</dbReference>
<dbReference type="Gene3D" id="3.40.50.2300">
    <property type="match status" value="1"/>
</dbReference>
<organism evidence="3 4">
    <name type="scientific">Flaviaesturariibacter flavus</name>
    <dbReference type="NCBI Taxonomy" id="2502780"/>
    <lineage>
        <taxon>Bacteria</taxon>
        <taxon>Pseudomonadati</taxon>
        <taxon>Bacteroidota</taxon>
        <taxon>Chitinophagia</taxon>
        <taxon>Chitinophagales</taxon>
        <taxon>Chitinophagaceae</taxon>
        <taxon>Flaviaestuariibacter</taxon>
    </lineage>
</organism>
<keyword evidence="4" id="KW-1185">Reference proteome</keyword>
<dbReference type="InterPro" id="IPR001789">
    <property type="entry name" value="Sig_transdc_resp-reg_receiver"/>
</dbReference>
<dbReference type="InterPro" id="IPR052893">
    <property type="entry name" value="TCS_response_regulator"/>
</dbReference>
<dbReference type="PANTHER" id="PTHR44520:SF2">
    <property type="entry name" value="RESPONSE REGULATOR RCP1"/>
    <property type="match status" value="1"/>
</dbReference>
<keyword evidence="1" id="KW-0597">Phosphoprotein</keyword>
<evidence type="ECO:0000256" key="1">
    <source>
        <dbReference type="PROSITE-ProRule" id="PRU00169"/>
    </source>
</evidence>
<feature type="modified residue" description="4-aspartylphosphate" evidence="1">
    <location>
        <position position="58"/>
    </location>
</feature>
<protein>
    <submittedName>
        <fullName evidence="3">Response regulator</fullName>
    </submittedName>
</protein>
<gene>
    <name evidence="3" type="ORF">EPD60_02735</name>
</gene>
<dbReference type="EMBL" id="SJZI01000002">
    <property type="protein sequence ID" value="TCJ19347.1"/>
    <property type="molecule type" value="Genomic_DNA"/>
</dbReference>
<dbReference type="Proteomes" id="UP000295334">
    <property type="component" value="Unassembled WGS sequence"/>
</dbReference>
<dbReference type="RefSeq" id="WP_131446588.1">
    <property type="nucleotide sequence ID" value="NZ_SJZI01000002.1"/>
</dbReference>
<dbReference type="PANTHER" id="PTHR44520">
    <property type="entry name" value="RESPONSE REGULATOR RCP1-RELATED"/>
    <property type="match status" value="1"/>
</dbReference>
<dbReference type="CDD" id="cd17557">
    <property type="entry name" value="REC_Rcp-like"/>
    <property type="match status" value="1"/>
</dbReference>
<dbReference type="OrthoDB" id="673307at2"/>
<dbReference type="SMART" id="SM00448">
    <property type="entry name" value="REC"/>
    <property type="match status" value="1"/>
</dbReference>
<sequence length="140" mass="15823">MKTYRIILVENDDDEQLFMKDSFQRAGVFELLTVASNGEELLEWISKNSTRPDLVLTDLNMPGMNGMDILGAFRDDPRLRGIPVVITSTSSTPSIIDKCMDAGAANYMVKPDTFIQYDPFVKELYQFMKRREGQPGTTTS</sequence>
<accession>A0A4R1BPT8</accession>
<evidence type="ECO:0000313" key="3">
    <source>
        <dbReference type="EMBL" id="TCJ19347.1"/>
    </source>
</evidence>
<dbReference type="PROSITE" id="PS50110">
    <property type="entry name" value="RESPONSE_REGULATORY"/>
    <property type="match status" value="1"/>
</dbReference>
<dbReference type="InterPro" id="IPR011006">
    <property type="entry name" value="CheY-like_superfamily"/>
</dbReference>
<reference evidence="3 4" key="1">
    <citation type="submission" date="2019-03" db="EMBL/GenBank/DDBJ databases">
        <authorList>
            <person name="Kim M.K.M."/>
        </authorList>
    </citation>
    <scope>NUCLEOTIDE SEQUENCE [LARGE SCALE GENOMIC DNA]</scope>
    <source>
        <strain evidence="3 4">17J68-12</strain>
    </source>
</reference>
<dbReference type="AlphaFoldDB" id="A0A4R1BPT8"/>
<feature type="domain" description="Response regulatory" evidence="2">
    <location>
        <begin position="5"/>
        <end position="125"/>
    </location>
</feature>
<comment type="caution">
    <text evidence="3">The sequence shown here is derived from an EMBL/GenBank/DDBJ whole genome shotgun (WGS) entry which is preliminary data.</text>
</comment>
<dbReference type="Pfam" id="PF00072">
    <property type="entry name" value="Response_reg"/>
    <property type="match status" value="1"/>
</dbReference>
<proteinExistence type="predicted"/>